<evidence type="ECO:0000256" key="1">
    <source>
        <dbReference type="SAM" id="SignalP"/>
    </source>
</evidence>
<feature type="signal peptide" evidence="1">
    <location>
        <begin position="1"/>
        <end position="19"/>
    </location>
</feature>
<comment type="caution">
    <text evidence="2">The sequence shown here is derived from an EMBL/GenBank/DDBJ whole genome shotgun (WGS) entry which is preliminary data.</text>
</comment>
<dbReference type="AlphaFoldDB" id="A0AAV2RW40"/>
<organism evidence="2 3">
    <name type="scientific">Meganyctiphanes norvegica</name>
    <name type="common">Northern krill</name>
    <name type="synonym">Thysanopoda norvegica</name>
    <dbReference type="NCBI Taxonomy" id="48144"/>
    <lineage>
        <taxon>Eukaryota</taxon>
        <taxon>Metazoa</taxon>
        <taxon>Ecdysozoa</taxon>
        <taxon>Arthropoda</taxon>
        <taxon>Crustacea</taxon>
        <taxon>Multicrustacea</taxon>
        <taxon>Malacostraca</taxon>
        <taxon>Eumalacostraca</taxon>
        <taxon>Eucarida</taxon>
        <taxon>Euphausiacea</taxon>
        <taxon>Euphausiidae</taxon>
        <taxon>Meganyctiphanes</taxon>
    </lineage>
</organism>
<accession>A0AAV2RW40</accession>
<protein>
    <submittedName>
        <fullName evidence="2">Uncharacterized protein</fullName>
    </submittedName>
</protein>
<keyword evidence="1" id="KW-0732">Signal</keyword>
<feature type="chain" id="PRO_5043718840" evidence="1">
    <location>
        <begin position="20"/>
        <end position="229"/>
    </location>
</feature>
<reference evidence="2 3" key="1">
    <citation type="submission" date="2024-05" db="EMBL/GenBank/DDBJ databases">
        <authorList>
            <person name="Wallberg A."/>
        </authorList>
    </citation>
    <scope>NUCLEOTIDE SEQUENCE [LARGE SCALE GENOMIC DNA]</scope>
</reference>
<sequence>MDYRVTLLLVLYCLRGAAAGPTCYWCSTDPGDYNYDEACGDPNYDGHTKTVGPTQFMKGCATTVSNDGYVFRGFEAEDDGYVFRGFEAEGNTHPFCSTYSGMRTCWCNMDECNSNLCEQCTDSPPPSQHQSNKDNYVSCYACTNDPTATGIYDPPYEPGCAEDPQFILGHDHYLGGCYTEIHSDGIVVKSGIQGIYDGGDLCYLDSDDPGCSCYGRELCNKGLCEYCDH</sequence>
<proteinExistence type="predicted"/>
<evidence type="ECO:0000313" key="2">
    <source>
        <dbReference type="EMBL" id="CAL4142196.1"/>
    </source>
</evidence>
<name>A0AAV2RW40_MEGNR</name>
<keyword evidence="3" id="KW-1185">Reference proteome</keyword>
<dbReference type="Proteomes" id="UP001497623">
    <property type="component" value="Unassembled WGS sequence"/>
</dbReference>
<dbReference type="EMBL" id="CAXKWB010033008">
    <property type="protein sequence ID" value="CAL4142196.1"/>
    <property type="molecule type" value="Genomic_DNA"/>
</dbReference>
<gene>
    <name evidence="2" type="ORF">MNOR_LOCUS29043</name>
</gene>
<evidence type="ECO:0000313" key="3">
    <source>
        <dbReference type="Proteomes" id="UP001497623"/>
    </source>
</evidence>